<comment type="caution">
    <text evidence="1">The sequence shown here is derived from an EMBL/GenBank/DDBJ whole genome shotgun (WGS) entry which is preliminary data.</text>
</comment>
<organism evidence="1 3">
    <name type="scientific">Pseudomonas savastanoi</name>
    <name type="common">Pseudomonas syringae pv. savastanoi</name>
    <dbReference type="NCBI Taxonomy" id="29438"/>
    <lineage>
        <taxon>Bacteria</taxon>
        <taxon>Pseudomonadati</taxon>
        <taxon>Pseudomonadota</taxon>
        <taxon>Gammaproteobacteria</taxon>
        <taxon>Pseudomonadales</taxon>
        <taxon>Pseudomonadaceae</taxon>
        <taxon>Pseudomonas</taxon>
    </lineage>
</organism>
<accession>A0A3M6A7E6</accession>
<dbReference type="EMBL" id="RBUN01000331">
    <property type="protein sequence ID" value="RMV15812.1"/>
    <property type="molecule type" value="Genomic_DNA"/>
</dbReference>
<evidence type="ECO:0000313" key="4">
    <source>
        <dbReference type="Proteomes" id="UP000272703"/>
    </source>
</evidence>
<dbReference type="Proteomes" id="UP000272241">
    <property type="component" value="Unassembled WGS sequence"/>
</dbReference>
<proteinExistence type="predicted"/>
<protein>
    <submittedName>
        <fullName evidence="1">Leucine-rich repeat-containing protein</fullName>
    </submittedName>
</protein>
<gene>
    <name evidence="1" type="ORF">ALP15_03711</name>
    <name evidence="2" type="ORF">ALP16_01794</name>
</gene>
<evidence type="ECO:0000313" key="3">
    <source>
        <dbReference type="Proteomes" id="UP000272241"/>
    </source>
</evidence>
<sequence length="74" mass="8584">MDYLETRYAHEFEPVKRPFTERLAVLDELSPDMQSDQQYLDRVNQITKERMRAIKACAIKLSIQLSDAVNAGPQ</sequence>
<dbReference type="EMBL" id="RBUO01000300">
    <property type="protein sequence ID" value="RMV14992.1"/>
    <property type="molecule type" value="Genomic_DNA"/>
</dbReference>
<name>A0A3M6A7E6_PSESS</name>
<reference evidence="3 4" key="1">
    <citation type="submission" date="2018-08" db="EMBL/GenBank/DDBJ databases">
        <title>Recombination of ecologically and evolutionarily significant loci maintains genetic cohesion in the Pseudomonas syringae species complex.</title>
        <authorList>
            <person name="Dillon M."/>
            <person name="Thakur S."/>
            <person name="Almeida R.N.D."/>
            <person name="Weir B.S."/>
            <person name="Guttman D.S."/>
        </authorList>
    </citation>
    <scope>NUCLEOTIDE SEQUENCE [LARGE SCALE GENOMIC DNA]</scope>
    <source>
        <strain evidence="1 3">ICMP 11895</strain>
        <strain evidence="2 4">ICMP 11897</strain>
    </source>
</reference>
<dbReference type="Proteomes" id="UP000272703">
    <property type="component" value="Unassembled WGS sequence"/>
</dbReference>
<evidence type="ECO:0000313" key="1">
    <source>
        <dbReference type="EMBL" id="RMV14992.1"/>
    </source>
</evidence>
<evidence type="ECO:0000313" key="2">
    <source>
        <dbReference type="EMBL" id="RMV15812.1"/>
    </source>
</evidence>
<dbReference type="AlphaFoldDB" id="A0A3M6A7E6"/>